<protein>
    <submittedName>
        <fullName evidence="1">Uncharacterized protein</fullName>
    </submittedName>
</protein>
<dbReference type="AlphaFoldDB" id="G3H8C8"/>
<dbReference type="InParanoid" id="G3H8C8"/>
<organism evidence="1 2">
    <name type="scientific">Cricetulus griseus</name>
    <name type="common">Chinese hamster</name>
    <name type="synonym">Cricetulus barabensis griseus</name>
    <dbReference type="NCBI Taxonomy" id="10029"/>
    <lineage>
        <taxon>Eukaryota</taxon>
        <taxon>Metazoa</taxon>
        <taxon>Chordata</taxon>
        <taxon>Craniata</taxon>
        <taxon>Vertebrata</taxon>
        <taxon>Euteleostomi</taxon>
        <taxon>Mammalia</taxon>
        <taxon>Eutheria</taxon>
        <taxon>Euarchontoglires</taxon>
        <taxon>Glires</taxon>
        <taxon>Rodentia</taxon>
        <taxon>Myomorpha</taxon>
        <taxon>Muroidea</taxon>
        <taxon>Cricetidae</taxon>
        <taxon>Cricetinae</taxon>
        <taxon>Cricetulus</taxon>
    </lineage>
</organism>
<gene>
    <name evidence="1" type="ORF">I79_006628</name>
</gene>
<evidence type="ECO:0000313" key="1">
    <source>
        <dbReference type="EMBL" id="EGW08910.1"/>
    </source>
</evidence>
<sequence length="50" mass="5527">MSTSQSLGQTLKCFLEPRRTPTPASLLKEELNCLAAPQMPTPTWVELSHS</sequence>
<reference evidence="2" key="1">
    <citation type="journal article" date="2011" name="Nat. Biotechnol.">
        <title>The genomic sequence of the Chinese hamster ovary (CHO)-K1 cell line.</title>
        <authorList>
            <person name="Xu X."/>
            <person name="Nagarajan H."/>
            <person name="Lewis N.E."/>
            <person name="Pan S."/>
            <person name="Cai Z."/>
            <person name="Liu X."/>
            <person name="Chen W."/>
            <person name="Xie M."/>
            <person name="Wang W."/>
            <person name="Hammond S."/>
            <person name="Andersen M.R."/>
            <person name="Neff N."/>
            <person name="Passarelli B."/>
            <person name="Koh W."/>
            <person name="Fan H.C."/>
            <person name="Wang J."/>
            <person name="Gui Y."/>
            <person name="Lee K.H."/>
            <person name="Betenbaugh M.J."/>
            <person name="Quake S.R."/>
            <person name="Famili I."/>
            <person name="Palsson B.O."/>
            <person name="Wang J."/>
        </authorList>
    </citation>
    <scope>NUCLEOTIDE SEQUENCE [LARGE SCALE GENOMIC DNA]</scope>
    <source>
        <strain evidence="2">CHO K1 cell line</strain>
    </source>
</reference>
<dbReference type="GlyGen" id="G3H8C8">
    <property type="glycosylation" value="1 site"/>
</dbReference>
<dbReference type="Proteomes" id="UP000001075">
    <property type="component" value="Unassembled WGS sequence"/>
</dbReference>
<evidence type="ECO:0000313" key="2">
    <source>
        <dbReference type="Proteomes" id="UP000001075"/>
    </source>
</evidence>
<proteinExistence type="predicted"/>
<accession>G3H8C8</accession>
<name>G3H8C8_CRIGR</name>
<dbReference type="EMBL" id="JH000209">
    <property type="protein sequence ID" value="EGW08910.1"/>
    <property type="molecule type" value="Genomic_DNA"/>
</dbReference>